<protein>
    <submittedName>
        <fullName evidence="3">Ribose-5-phosphate isomerase B</fullName>
    </submittedName>
</protein>
<organism evidence="3 4">
    <name type="scientific">Candidatus Nomurabacteria bacterium GW2011_GWF1_31_48</name>
    <dbReference type="NCBI Taxonomy" id="1618767"/>
    <lineage>
        <taxon>Bacteria</taxon>
        <taxon>Candidatus Nomuraibacteriota</taxon>
    </lineage>
</organism>
<dbReference type="Proteomes" id="UP000034934">
    <property type="component" value="Unassembled WGS sequence"/>
</dbReference>
<evidence type="ECO:0000256" key="1">
    <source>
        <dbReference type="ARBA" id="ARBA00008754"/>
    </source>
</evidence>
<dbReference type="NCBIfam" id="TIGR00689">
    <property type="entry name" value="rpiB_lacA_lacB"/>
    <property type="match status" value="1"/>
</dbReference>
<feature type="binding site" evidence="2">
    <location>
        <position position="148"/>
    </location>
    <ligand>
        <name>D-ribulose 5-phosphate</name>
        <dbReference type="ChEBI" id="CHEBI:58121"/>
    </ligand>
</feature>
<dbReference type="Pfam" id="PF02502">
    <property type="entry name" value="LacAB_rpiB"/>
    <property type="match status" value="1"/>
</dbReference>
<dbReference type="GO" id="GO:0009052">
    <property type="term" value="P:pentose-phosphate shunt, non-oxidative branch"/>
    <property type="evidence" value="ECO:0007669"/>
    <property type="project" value="TreeGrafter"/>
</dbReference>
<accession>A0A0F9YEN4</accession>
<name>A0A0F9YEN4_9BACT</name>
<sequence>MKIFIGTDHAGYVLKEKLVSFLQIQGHQVVDKGAYEYNEGDDYPDFVIPVAREISINPTKSVGIILGGTGEGEAIAANRFPNVRAVAYYGKAECVVDNESNIIVRSRQHNNANILSLGARYFTEESMMETVALWLGTPFSFDERHIRRLEKIDQIKI</sequence>
<evidence type="ECO:0000313" key="3">
    <source>
        <dbReference type="EMBL" id="KKP30119.1"/>
    </source>
</evidence>
<evidence type="ECO:0000256" key="2">
    <source>
        <dbReference type="PIRSR" id="PIRSR005384-2"/>
    </source>
</evidence>
<feature type="binding site" evidence="2">
    <location>
        <begin position="8"/>
        <end position="9"/>
    </location>
    <ligand>
        <name>D-ribulose 5-phosphate</name>
        <dbReference type="ChEBI" id="CHEBI:58121"/>
    </ligand>
</feature>
<feature type="binding site" evidence="2">
    <location>
        <begin position="68"/>
        <end position="72"/>
    </location>
    <ligand>
        <name>D-ribulose 5-phosphate</name>
        <dbReference type="ChEBI" id="CHEBI:58121"/>
    </ligand>
</feature>
<dbReference type="Gene3D" id="3.40.1400.10">
    <property type="entry name" value="Sugar-phosphate isomerase, RpiB/LacA/LacB"/>
    <property type="match status" value="1"/>
</dbReference>
<dbReference type="GO" id="GO:0019316">
    <property type="term" value="P:D-allose catabolic process"/>
    <property type="evidence" value="ECO:0007669"/>
    <property type="project" value="TreeGrafter"/>
</dbReference>
<evidence type="ECO:0000313" key="4">
    <source>
        <dbReference type="Proteomes" id="UP000034934"/>
    </source>
</evidence>
<feature type="binding site" evidence="2">
    <location>
        <position position="144"/>
    </location>
    <ligand>
        <name>D-ribulose 5-phosphate</name>
        <dbReference type="ChEBI" id="CHEBI:58121"/>
    </ligand>
</feature>
<reference evidence="3 4" key="1">
    <citation type="journal article" date="2015" name="Nature">
        <title>rRNA introns, odd ribosomes, and small enigmatic genomes across a large radiation of phyla.</title>
        <authorList>
            <person name="Brown C.T."/>
            <person name="Hug L.A."/>
            <person name="Thomas B.C."/>
            <person name="Sharon I."/>
            <person name="Castelle C.J."/>
            <person name="Singh A."/>
            <person name="Wilkins M.J."/>
            <person name="Williams K.H."/>
            <person name="Banfield J.F."/>
        </authorList>
    </citation>
    <scope>NUCLEOTIDE SEQUENCE [LARGE SCALE GENOMIC DNA]</scope>
</reference>
<feature type="binding site" evidence="2">
    <location>
        <position position="120"/>
    </location>
    <ligand>
        <name>D-ribulose 5-phosphate</name>
        <dbReference type="ChEBI" id="CHEBI:58121"/>
    </ligand>
</feature>
<proteinExistence type="inferred from homology"/>
<dbReference type="NCBIfam" id="NF004051">
    <property type="entry name" value="PRK05571.1"/>
    <property type="match status" value="1"/>
</dbReference>
<dbReference type="GO" id="GO:0004751">
    <property type="term" value="F:ribose-5-phosphate isomerase activity"/>
    <property type="evidence" value="ECO:0007669"/>
    <property type="project" value="TreeGrafter"/>
</dbReference>
<dbReference type="InterPro" id="IPR036569">
    <property type="entry name" value="RpiB_LacA_LacB_sf"/>
</dbReference>
<keyword evidence="3" id="KW-0413">Isomerase</keyword>
<dbReference type="SUPFAM" id="SSF89623">
    <property type="entry name" value="Ribose/Galactose isomerase RpiB/AlsB"/>
    <property type="match status" value="1"/>
</dbReference>
<comment type="similarity">
    <text evidence="1">Belongs to the LacAB/RpiB family.</text>
</comment>
<dbReference type="EMBL" id="LBOG01000004">
    <property type="protein sequence ID" value="KKP30119.1"/>
    <property type="molecule type" value="Genomic_DNA"/>
</dbReference>
<dbReference type="PIRSF" id="PIRSF005384">
    <property type="entry name" value="RpiB_LacA_B"/>
    <property type="match status" value="1"/>
</dbReference>
<comment type="caution">
    <text evidence="3">The sequence shown here is derived from an EMBL/GenBank/DDBJ whole genome shotgun (WGS) entry which is preliminary data.</text>
</comment>
<gene>
    <name evidence="3" type="ORF">UR19_C0004G0027</name>
</gene>
<feature type="binding site" evidence="2">
    <location>
        <position position="110"/>
    </location>
    <ligand>
        <name>D-ribulose 5-phosphate</name>
        <dbReference type="ChEBI" id="CHEBI:58121"/>
    </ligand>
</feature>
<dbReference type="AlphaFoldDB" id="A0A0F9YEN4"/>
<dbReference type="PANTHER" id="PTHR30345:SF0">
    <property type="entry name" value="DNA DAMAGE-REPAIR_TOLERATION PROTEIN DRT102"/>
    <property type="match status" value="1"/>
</dbReference>
<dbReference type="InterPro" id="IPR003500">
    <property type="entry name" value="RpiB_LacA_LacB"/>
</dbReference>
<dbReference type="PANTHER" id="PTHR30345">
    <property type="entry name" value="RIBOSE-5-PHOSPHATE ISOMERASE B"/>
    <property type="match status" value="1"/>
</dbReference>